<dbReference type="PROSITE" id="PS51000">
    <property type="entry name" value="HTH_DEOR_2"/>
    <property type="match status" value="1"/>
</dbReference>
<dbReference type="RefSeq" id="WP_344687294.1">
    <property type="nucleotide sequence ID" value="NZ_BAAAVV010000002.1"/>
</dbReference>
<evidence type="ECO:0000259" key="4">
    <source>
        <dbReference type="PROSITE" id="PS51000"/>
    </source>
</evidence>
<dbReference type="InterPro" id="IPR026881">
    <property type="entry name" value="WYL_dom"/>
</dbReference>
<name>A0ABP6NVF3_9ACTN</name>
<proteinExistence type="predicted"/>
<dbReference type="Pfam" id="PF13280">
    <property type="entry name" value="WYL"/>
    <property type="match status" value="1"/>
</dbReference>
<dbReference type="Proteomes" id="UP001499924">
    <property type="component" value="Unassembled WGS sequence"/>
</dbReference>
<dbReference type="PROSITE" id="PS52050">
    <property type="entry name" value="WYL"/>
    <property type="match status" value="1"/>
</dbReference>
<dbReference type="Pfam" id="PF08279">
    <property type="entry name" value="HTH_11"/>
    <property type="match status" value="1"/>
</dbReference>
<reference evidence="6" key="1">
    <citation type="journal article" date="2019" name="Int. J. Syst. Evol. Microbiol.">
        <title>The Global Catalogue of Microorganisms (GCM) 10K type strain sequencing project: providing services to taxonomists for standard genome sequencing and annotation.</title>
        <authorList>
            <consortium name="The Broad Institute Genomics Platform"/>
            <consortium name="The Broad Institute Genome Sequencing Center for Infectious Disease"/>
            <person name="Wu L."/>
            <person name="Ma J."/>
        </authorList>
    </citation>
    <scope>NUCLEOTIDE SEQUENCE [LARGE SCALE GENOMIC DNA]</scope>
    <source>
        <strain evidence="6">JCM 15614</strain>
    </source>
</reference>
<keyword evidence="6" id="KW-1185">Reference proteome</keyword>
<dbReference type="SUPFAM" id="SSF46785">
    <property type="entry name" value="Winged helix' DNA-binding domain"/>
    <property type="match status" value="1"/>
</dbReference>
<dbReference type="Gene3D" id="1.10.10.10">
    <property type="entry name" value="Winged helix-like DNA-binding domain superfamily/Winged helix DNA-binding domain"/>
    <property type="match status" value="1"/>
</dbReference>
<dbReference type="PANTHER" id="PTHR34580">
    <property type="match status" value="1"/>
</dbReference>
<dbReference type="InterPro" id="IPR018356">
    <property type="entry name" value="Tscrpt_reg_HTH_DeoR_CS"/>
</dbReference>
<organism evidence="5 6">
    <name type="scientific">Blastococcus jejuensis</name>
    <dbReference type="NCBI Taxonomy" id="351224"/>
    <lineage>
        <taxon>Bacteria</taxon>
        <taxon>Bacillati</taxon>
        <taxon>Actinomycetota</taxon>
        <taxon>Actinomycetes</taxon>
        <taxon>Geodermatophilales</taxon>
        <taxon>Geodermatophilaceae</taxon>
        <taxon>Blastococcus</taxon>
    </lineage>
</organism>
<evidence type="ECO:0000256" key="1">
    <source>
        <dbReference type="ARBA" id="ARBA00023015"/>
    </source>
</evidence>
<comment type="caution">
    <text evidence="5">The sequence shown here is derived from an EMBL/GenBank/DDBJ whole genome shotgun (WGS) entry which is preliminary data.</text>
</comment>
<dbReference type="InterPro" id="IPR001034">
    <property type="entry name" value="DeoR_HTH"/>
</dbReference>
<dbReference type="InterPro" id="IPR013196">
    <property type="entry name" value="HTH_11"/>
</dbReference>
<protein>
    <submittedName>
        <fullName evidence="5">YafY family protein</fullName>
    </submittedName>
</protein>
<keyword evidence="3" id="KW-0804">Transcription</keyword>
<keyword evidence="1" id="KW-0805">Transcription regulation</keyword>
<dbReference type="EMBL" id="BAAAVV010000002">
    <property type="protein sequence ID" value="GAA3159235.1"/>
    <property type="molecule type" value="Genomic_DNA"/>
</dbReference>
<feature type="domain" description="HTH deoR-type" evidence="4">
    <location>
        <begin position="4"/>
        <end position="59"/>
    </location>
</feature>
<sequence length="319" mass="34332">MADTSNRTLRLLSLLQARRFWSGGDLAGRLDVSLRTLRRDIDRLRDLGYPVEARPGVDGGYSLAPGAALPPLVLDDDEAVALAVGLQAAAQAPVAGMAESSVQALAKVVQVMPARLRRRVDALREVTVPAGWGSAAPSVDPSVLTSVALACRDAERLRFAYTDASGADSERLVEPFRLVPAGRRWYLVAYDVDRGDWRSFRLDRLSRPTGTGARFAPRTLPAEDAAAFVRAGIVAAVPTVRVQARVHAPADDVRQRIGRWAAVEELGTDSCRVTMAAENLDWAVFALGVTGAEIDEVAPAELLEQLGEWGARFTAAVNR</sequence>
<dbReference type="InterPro" id="IPR028349">
    <property type="entry name" value="PafC-like"/>
</dbReference>
<gene>
    <name evidence="5" type="ORF">GCM10010531_08250</name>
</gene>
<dbReference type="PROSITE" id="PS00894">
    <property type="entry name" value="HTH_DEOR_1"/>
    <property type="match status" value="1"/>
</dbReference>
<dbReference type="PIRSF" id="PIRSF016838">
    <property type="entry name" value="PafC"/>
    <property type="match status" value="1"/>
</dbReference>
<dbReference type="InterPro" id="IPR051534">
    <property type="entry name" value="CBASS_pafABC_assoc_protein"/>
</dbReference>
<evidence type="ECO:0000256" key="2">
    <source>
        <dbReference type="ARBA" id="ARBA00023125"/>
    </source>
</evidence>
<evidence type="ECO:0000313" key="6">
    <source>
        <dbReference type="Proteomes" id="UP001499924"/>
    </source>
</evidence>
<dbReference type="PANTHER" id="PTHR34580:SF3">
    <property type="entry name" value="PROTEIN PAFB"/>
    <property type="match status" value="1"/>
</dbReference>
<dbReference type="InterPro" id="IPR036390">
    <property type="entry name" value="WH_DNA-bd_sf"/>
</dbReference>
<accession>A0ABP6NVF3</accession>
<evidence type="ECO:0000313" key="5">
    <source>
        <dbReference type="EMBL" id="GAA3159235.1"/>
    </source>
</evidence>
<keyword evidence="2" id="KW-0238">DNA-binding</keyword>
<dbReference type="InterPro" id="IPR036388">
    <property type="entry name" value="WH-like_DNA-bd_sf"/>
</dbReference>
<evidence type="ECO:0000256" key="3">
    <source>
        <dbReference type="ARBA" id="ARBA00023163"/>
    </source>
</evidence>